<dbReference type="InterPro" id="IPR023013">
    <property type="entry name" value="AGPR_AS"/>
</dbReference>
<dbReference type="Gene3D" id="3.40.50.720">
    <property type="entry name" value="NAD(P)-binding Rossmann-like Domain"/>
    <property type="match status" value="1"/>
</dbReference>
<dbReference type="EC" id="1.2.1.38" evidence="7"/>
<dbReference type="GO" id="GO:0051287">
    <property type="term" value="F:NAD binding"/>
    <property type="evidence" value="ECO:0007669"/>
    <property type="project" value="InterPro"/>
</dbReference>
<dbReference type="GO" id="GO:0005737">
    <property type="term" value="C:cytoplasm"/>
    <property type="evidence" value="ECO:0007669"/>
    <property type="project" value="UniProtKB-SubCell"/>
</dbReference>
<dbReference type="Pfam" id="PF22698">
    <property type="entry name" value="Semialdhyde_dhC_1"/>
    <property type="match status" value="1"/>
</dbReference>
<dbReference type="InterPro" id="IPR000534">
    <property type="entry name" value="Semialdehyde_DH_NAD-bd"/>
</dbReference>
<keyword evidence="5 7" id="KW-0560">Oxidoreductase</keyword>
<comment type="similarity">
    <text evidence="7">Belongs to the NAGSA dehydrogenase family. Type 1 subfamily.</text>
</comment>
<dbReference type="OrthoDB" id="9801289at2"/>
<gene>
    <name evidence="7" type="primary">argC</name>
    <name evidence="10" type="ORF">Clopa_3122</name>
</gene>
<evidence type="ECO:0000256" key="3">
    <source>
        <dbReference type="ARBA" id="ARBA00022605"/>
    </source>
</evidence>
<dbReference type="STRING" id="86416.Clopa_3122"/>
<dbReference type="InterPro" id="IPR050085">
    <property type="entry name" value="AGPR"/>
</dbReference>
<dbReference type="InterPro" id="IPR000706">
    <property type="entry name" value="AGPR_type-1"/>
</dbReference>
<dbReference type="PANTHER" id="PTHR32338:SF10">
    <property type="entry name" value="N-ACETYL-GAMMA-GLUTAMYL-PHOSPHATE REDUCTASE, CHLOROPLASTIC-RELATED"/>
    <property type="match status" value="1"/>
</dbReference>
<dbReference type="KEGG" id="cpas:Clopa_3122"/>
<dbReference type="PANTHER" id="PTHR32338">
    <property type="entry name" value="N-ACETYL-GAMMA-GLUTAMYL-PHOSPHATE REDUCTASE, CHLOROPLASTIC-RELATED-RELATED"/>
    <property type="match status" value="1"/>
</dbReference>
<comment type="catalytic activity">
    <reaction evidence="6 7">
        <text>N-acetyl-L-glutamate 5-semialdehyde + phosphate + NADP(+) = N-acetyl-L-glutamyl 5-phosphate + NADPH + H(+)</text>
        <dbReference type="Rhea" id="RHEA:21588"/>
        <dbReference type="ChEBI" id="CHEBI:15378"/>
        <dbReference type="ChEBI" id="CHEBI:29123"/>
        <dbReference type="ChEBI" id="CHEBI:43474"/>
        <dbReference type="ChEBI" id="CHEBI:57783"/>
        <dbReference type="ChEBI" id="CHEBI:57936"/>
        <dbReference type="ChEBI" id="CHEBI:58349"/>
        <dbReference type="EC" id="1.2.1.38"/>
    </reaction>
</comment>
<keyword evidence="2 7" id="KW-0055">Arginine biosynthesis</keyword>
<dbReference type="PROSITE" id="PS01224">
    <property type="entry name" value="ARGC"/>
    <property type="match status" value="1"/>
</dbReference>
<keyword evidence="11" id="KW-1185">Reference proteome</keyword>
<dbReference type="GO" id="GO:0006526">
    <property type="term" value="P:L-arginine biosynthetic process"/>
    <property type="evidence" value="ECO:0007669"/>
    <property type="project" value="UniProtKB-UniRule"/>
</dbReference>
<dbReference type="InterPro" id="IPR036291">
    <property type="entry name" value="NAD(P)-bd_dom_sf"/>
</dbReference>
<sequence length="345" mass="38609">MIKAGIIGSTGYSGEELTGLLYKHPQVEIDFLCSHSYVNERFSNLYGNLKRFVDEKCVSDEEAFKRIKDIDILFTALPSGKALEFGKAAMESEIKFIDIGSDFRLKTTELYKEWYNLEHNYAALLEKAVYGLPELNRSKIKEAELIANPGCYPTASTLALAPLVKNNIIDTTSIIIDAKSGVSGAGRKASIANLFVECNDSVKAYGVTTHRHTPEIEQNLSELSSEEIKLTFTPHLIPMSRGILSVCYGKLTNETDSEKLMDLYRDFYKNEYFVRVIDELPETRWVKGSNFCDISLRVDTRTNRVIVVSAIDNLVKGAAGQAVQNMNLMFGLKENTALENTPIFP</sequence>
<comment type="subcellular location">
    <subcellularLocation>
        <location evidence="7">Cytoplasm</location>
    </subcellularLocation>
</comment>
<comment type="function">
    <text evidence="7">Catalyzes the NADPH-dependent reduction of N-acetyl-5-glutamyl phosphate to yield N-acetyl-L-glutamate 5-semialdehyde.</text>
</comment>
<keyword evidence="3 7" id="KW-0028">Amino-acid biosynthesis</keyword>
<dbReference type="HAMAP" id="MF_00150">
    <property type="entry name" value="ArgC_type1"/>
    <property type="match status" value="1"/>
</dbReference>
<evidence type="ECO:0000256" key="1">
    <source>
        <dbReference type="ARBA" id="ARBA00004862"/>
    </source>
</evidence>
<name>R4K467_CLOPA</name>
<dbReference type="GO" id="GO:0070401">
    <property type="term" value="F:NADP+ binding"/>
    <property type="evidence" value="ECO:0007669"/>
    <property type="project" value="InterPro"/>
</dbReference>
<dbReference type="CDD" id="cd23934">
    <property type="entry name" value="AGPR_1_C"/>
    <property type="match status" value="1"/>
</dbReference>
<dbReference type="GO" id="GO:0003942">
    <property type="term" value="F:N-acetyl-gamma-glutamyl-phosphate reductase activity"/>
    <property type="evidence" value="ECO:0007669"/>
    <property type="project" value="UniProtKB-UniRule"/>
</dbReference>
<keyword evidence="7" id="KW-0963">Cytoplasm</keyword>
<dbReference type="Gene3D" id="3.30.360.10">
    <property type="entry name" value="Dihydrodipicolinate Reductase, domain 2"/>
    <property type="match status" value="1"/>
</dbReference>
<evidence type="ECO:0000259" key="9">
    <source>
        <dbReference type="SMART" id="SM00859"/>
    </source>
</evidence>
<evidence type="ECO:0000256" key="5">
    <source>
        <dbReference type="ARBA" id="ARBA00023002"/>
    </source>
</evidence>
<evidence type="ECO:0000256" key="7">
    <source>
        <dbReference type="HAMAP-Rule" id="MF_00150"/>
    </source>
</evidence>
<dbReference type="FunFam" id="3.30.360.10:FF:000014">
    <property type="entry name" value="N-acetyl-gamma-glutamyl-phosphate reductase"/>
    <property type="match status" value="1"/>
</dbReference>
<comment type="pathway">
    <text evidence="1 7">Amino-acid biosynthesis; L-arginine biosynthesis; N(2)-acetyl-L-ornithine from L-glutamate: step 3/4.</text>
</comment>
<dbReference type="AlphaFoldDB" id="R4K467"/>
<evidence type="ECO:0000256" key="6">
    <source>
        <dbReference type="ARBA" id="ARBA00050557"/>
    </source>
</evidence>
<feature type="domain" description="Semialdehyde dehydrogenase NAD-binding" evidence="9">
    <location>
        <begin position="3"/>
        <end position="143"/>
    </location>
</feature>
<dbReference type="UniPathway" id="UPA00068">
    <property type="reaction ID" value="UER00108"/>
</dbReference>
<dbReference type="PATRIC" id="fig|86416.3.peg.3107"/>
<evidence type="ECO:0000256" key="4">
    <source>
        <dbReference type="ARBA" id="ARBA00022857"/>
    </source>
</evidence>
<dbReference type="eggNOG" id="COG0002">
    <property type="taxonomic scope" value="Bacteria"/>
</dbReference>
<dbReference type="CDD" id="cd17895">
    <property type="entry name" value="AGPR_1_N"/>
    <property type="match status" value="1"/>
</dbReference>
<evidence type="ECO:0000313" key="11">
    <source>
        <dbReference type="Proteomes" id="UP000013523"/>
    </source>
</evidence>
<dbReference type="Proteomes" id="UP000013523">
    <property type="component" value="Chromosome"/>
</dbReference>
<feature type="active site" evidence="7 8">
    <location>
        <position position="151"/>
    </location>
</feature>
<dbReference type="InterPro" id="IPR058924">
    <property type="entry name" value="AGPR_dimerisation_dom"/>
</dbReference>
<dbReference type="SUPFAM" id="SSF55347">
    <property type="entry name" value="Glyceraldehyde-3-phosphate dehydrogenase-like, C-terminal domain"/>
    <property type="match status" value="1"/>
</dbReference>
<dbReference type="EMBL" id="CP003261">
    <property type="protein sequence ID" value="AGK97937.1"/>
    <property type="molecule type" value="Genomic_DNA"/>
</dbReference>
<reference evidence="10 11" key="1">
    <citation type="submission" date="2012-01" db="EMBL/GenBank/DDBJ databases">
        <title>Complete sequence of chromosome of Clostridium pasteurianum BC1.</title>
        <authorList>
            <consortium name="US DOE Joint Genome Institute"/>
            <person name="Lucas S."/>
            <person name="Han J."/>
            <person name="Lapidus A."/>
            <person name="Cheng J.-F."/>
            <person name="Goodwin L."/>
            <person name="Pitluck S."/>
            <person name="Peters L."/>
            <person name="Mikhailova N."/>
            <person name="Teshima H."/>
            <person name="Detter J.C."/>
            <person name="Han C."/>
            <person name="Tapia R."/>
            <person name="Land M."/>
            <person name="Hauser L."/>
            <person name="Kyrpides N."/>
            <person name="Ivanova N."/>
            <person name="Pagani I."/>
            <person name="Dunn J."/>
            <person name="Taghavi S."/>
            <person name="Francis A."/>
            <person name="van der Lelie D."/>
            <person name="Woyke T."/>
        </authorList>
    </citation>
    <scope>NUCLEOTIDE SEQUENCE [LARGE SCALE GENOMIC DNA]</scope>
    <source>
        <strain evidence="10 11">BC1</strain>
    </source>
</reference>
<protein>
    <recommendedName>
        <fullName evidence="7">N-acetyl-gamma-glutamyl-phosphate reductase</fullName>
        <shortName evidence="7">AGPR</shortName>
        <ecNumber evidence="7">1.2.1.38</ecNumber>
    </recommendedName>
    <alternativeName>
        <fullName evidence="7">N-acetyl-glutamate semialdehyde dehydrogenase</fullName>
        <shortName evidence="7">NAGSA dehydrogenase</shortName>
    </alternativeName>
</protein>
<dbReference type="HOGENOM" id="CLU_006384_0_1_9"/>
<dbReference type="Pfam" id="PF01118">
    <property type="entry name" value="Semialdhyde_dh"/>
    <property type="match status" value="1"/>
</dbReference>
<accession>R4K467</accession>
<proteinExistence type="inferred from homology"/>
<dbReference type="NCBIfam" id="TIGR01850">
    <property type="entry name" value="argC"/>
    <property type="match status" value="1"/>
</dbReference>
<evidence type="ECO:0000256" key="8">
    <source>
        <dbReference type="PROSITE-ProRule" id="PRU10010"/>
    </source>
</evidence>
<evidence type="ECO:0000256" key="2">
    <source>
        <dbReference type="ARBA" id="ARBA00022571"/>
    </source>
</evidence>
<dbReference type="SUPFAM" id="SSF51735">
    <property type="entry name" value="NAD(P)-binding Rossmann-fold domains"/>
    <property type="match status" value="1"/>
</dbReference>
<organism evidence="10 11">
    <name type="scientific">Clostridium pasteurianum BC1</name>
    <dbReference type="NCBI Taxonomy" id="86416"/>
    <lineage>
        <taxon>Bacteria</taxon>
        <taxon>Bacillati</taxon>
        <taxon>Bacillota</taxon>
        <taxon>Clostridia</taxon>
        <taxon>Eubacteriales</taxon>
        <taxon>Clostridiaceae</taxon>
        <taxon>Clostridium</taxon>
    </lineage>
</organism>
<dbReference type="RefSeq" id="WP_015616225.1">
    <property type="nucleotide sequence ID" value="NC_021182.1"/>
</dbReference>
<evidence type="ECO:0000313" key="10">
    <source>
        <dbReference type="EMBL" id="AGK97937.1"/>
    </source>
</evidence>
<keyword evidence="4 7" id="KW-0521">NADP</keyword>
<dbReference type="SMART" id="SM00859">
    <property type="entry name" value="Semialdhyde_dh"/>
    <property type="match status" value="1"/>
</dbReference>